<evidence type="ECO:0000259" key="7">
    <source>
        <dbReference type="PROSITE" id="PS50045"/>
    </source>
</evidence>
<dbReference type="GO" id="GO:0005524">
    <property type="term" value="F:ATP binding"/>
    <property type="evidence" value="ECO:0007669"/>
    <property type="project" value="UniProtKB-KW"/>
</dbReference>
<keyword evidence="1" id="KW-0547">Nucleotide-binding</keyword>
<dbReference type="PRINTS" id="PR01590">
    <property type="entry name" value="HTHFIS"/>
</dbReference>
<feature type="domain" description="Sigma-54 factor interaction" evidence="7">
    <location>
        <begin position="142"/>
        <end position="371"/>
    </location>
</feature>
<evidence type="ECO:0000259" key="8">
    <source>
        <dbReference type="PROSITE" id="PS50110"/>
    </source>
</evidence>
<feature type="compositionally biased region" description="Polar residues" evidence="6">
    <location>
        <begin position="451"/>
        <end position="460"/>
    </location>
</feature>
<dbReference type="InterPro" id="IPR002197">
    <property type="entry name" value="HTH_Fis"/>
</dbReference>
<dbReference type="PANTHER" id="PTHR32071">
    <property type="entry name" value="TRANSCRIPTIONAL REGULATORY PROTEIN"/>
    <property type="match status" value="1"/>
</dbReference>
<dbReference type="InterPro" id="IPR011006">
    <property type="entry name" value="CheY-like_superfamily"/>
</dbReference>
<dbReference type="SUPFAM" id="SSF52540">
    <property type="entry name" value="P-loop containing nucleoside triphosphate hydrolases"/>
    <property type="match status" value="1"/>
</dbReference>
<dbReference type="SUPFAM" id="SSF52172">
    <property type="entry name" value="CheY-like"/>
    <property type="match status" value="1"/>
</dbReference>
<keyword evidence="5" id="KW-0597">Phosphoprotein</keyword>
<dbReference type="CDD" id="cd00009">
    <property type="entry name" value="AAA"/>
    <property type="match status" value="1"/>
</dbReference>
<keyword evidence="3" id="KW-0805">Transcription regulation</keyword>
<dbReference type="GO" id="GO:0006355">
    <property type="term" value="P:regulation of DNA-templated transcription"/>
    <property type="evidence" value="ECO:0007669"/>
    <property type="project" value="InterPro"/>
</dbReference>
<dbReference type="PROSITE" id="PS00688">
    <property type="entry name" value="SIGMA54_INTERACT_3"/>
    <property type="match status" value="1"/>
</dbReference>
<accession>A0A4P6HHX0</accession>
<dbReference type="Gene3D" id="3.40.50.2300">
    <property type="match status" value="1"/>
</dbReference>
<dbReference type="GO" id="GO:0000160">
    <property type="term" value="P:phosphorelay signal transduction system"/>
    <property type="evidence" value="ECO:0007669"/>
    <property type="project" value="InterPro"/>
</dbReference>
<dbReference type="Gene3D" id="1.10.10.60">
    <property type="entry name" value="Homeodomain-like"/>
    <property type="match status" value="1"/>
</dbReference>
<dbReference type="PROSITE" id="PS50110">
    <property type="entry name" value="RESPONSE_REGULATORY"/>
    <property type="match status" value="1"/>
</dbReference>
<evidence type="ECO:0000256" key="3">
    <source>
        <dbReference type="ARBA" id="ARBA00023015"/>
    </source>
</evidence>
<dbReference type="SUPFAM" id="SSF46689">
    <property type="entry name" value="Homeodomain-like"/>
    <property type="match status" value="1"/>
</dbReference>
<keyword evidence="4" id="KW-0804">Transcription</keyword>
<dbReference type="Pfam" id="PF00158">
    <property type="entry name" value="Sigma54_activat"/>
    <property type="match status" value="1"/>
</dbReference>
<protein>
    <submittedName>
        <fullName evidence="9">Sigma-54-dependent Fis family transcriptional regulator</fullName>
    </submittedName>
</protein>
<feature type="compositionally biased region" description="Basic and acidic residues" evidence="6">
    <location>
        <begin position="472"/>
        <end position="484"/>
    </location>
</feature>
<dbReference type="FunFam" id="3.40.50.300:FF:000006">
    <property type="entry name" value="DNA-binding transcriptional regulator NtrC"/>
    <property type="match status" value="1"/>
</dbReference>
<dbReference type="SMART" id="SM00448">
    <property type="entry name" value="REC"/>
    <property type="match status" value="1"/>
</dbReference>
<proteinExistence type="predicted"/>
<evidence type="ECO:0000256" key="6">
    <source>
        <dbReference type="SAM" id="MobiDB-lite"/>
    </source>
</evidence>
<dbReference type="Pfam" id="PF00072">
    <property type="entry name" value="Response_reg"/>
    <property type="match status" value="1"/>
</dbReference>
<dbReference type="Proteomes" id="UP000293296">
    <property type="component" value="Chromosome"/>
</dbReference>
<dbReference type="OrthoDB" id="9763792at2"/>
<evidence type="ECO:0000256" key="2">
    <source>
        <dbReference type="ARBA" id="ARBA00022840"/>
    </source>
</evidence>
<dbReference type="Pfam" id="PF02954">
    <property type="entry name" value="HTH_8"/>
    <property type="match status" value="1"/>
</dbReference>
<dbReference type="InterPro" id="IPR058031">
    <property type="entry name" value="AAA_lid_NorR"/>
</dbReference>
<dbReference type="InterPro" id="IPR002078">
    <property type="entry name" value="Sigma_54_int"/>
</dbReference>
<dbReference type="Pfam" id="PF25601">
    <property type="entry name" value="AAA_lid_14"/>
    <property type="match status" value="1"/>
</dbReference>
<feature type="region of interest" description="Disordered" evidence="6">
    <location>
        <begin position="451"/>
        <end position="484"/>
    </location>
</feature>
<evidence type="ECO:0000256" key="5">
    <source>
        <dbReference type="PROSITE-ProRule" id="PRU00169"/>
    </source>
</evidence>
<organism evidence="9 10">
    <name type="scientific">Solidesulfovibrio carbinolicus</name>
    <dbReference type="NCBI Taxonomy" id="296842"/>
    <lineage>
        <taxon>Bacteria</taxon>
        <taxon>Pseudomonadati</taxon>
        <taxon>Thermodesulfobacteriota</taxon>
        <taxon>Desulfovibrionia</taxon>
        <taxon>Desulfovibrionales</taxon>
        <taxon>Desulfovibrionaceae</taxon>
        <taxon>Solidesulfovibrio</taxon>
    </lineage>
</organism>
<dbReference type="InterPro" id="IPR027417">
    <property type="entry name" value="P-loop_NTPase"/>
</dbReference>
<dbReference type="InterPro" id="IPR001789">
    <property type="entry name" value="Sig_transdc_resp-reg_receiver"/>
</dbReference>
<dbReference type="InterPro" id="IPR003593">
    <property type="entry name" value="AAA+_ATPase"/>
</dbReference>
<dbReference type="KEGG" id="dcb:C3Y92_04970"/>
<dbReference type="Gene3D" id="1.10.8.60">
    <property type="match status" value="1"/>
</dbReference>
<dbReference type="GO" id="GO:0043565">
    <property type="term" value="F:sequence-specific DNA binding"/>
    <property type="evidence" value="ECO:0007669"/>
    <property type="project" value="InterPro"/>
</dbReference>
<name>A0A4P6HHX0_9BACT</name>
<keyword evidence="10" id="KW-1185">Reference proteome</keyword>
<feature type="domain" description="Response regulatory" evidence="8">
    <location>
        <begin position="4"/>
        <end position="118"/>
    </location>
</feature>
<feature type="modified residue" description="4-aspartylphosphate" evidence="5">
    <location>
        <position position="53"/>
    </location>
</feature>
<dbReference type="EMBL" id="CP026538">
    <property type="protein sequence ID" value="QAZ66627.1"/>
    <property type="molecule type" value="Genomic_DNA"/>
</dbReference>
<dbReference type="AlphaFoldDB" id="A0A4P6HHX0"/>
<dbReference type="PROSITE" id="PS50045">
    <property type="entry name" value="SIGMA54_INTERACT_4"/>
    <property type="match status" value="1"/>
</dbReference>
<evidence type="ECO:0000313" key="9">
    <source>
        <dbReference type="EMBL" id="QAZ66627.1"/>
    </source>
</evidence>
<dbReference type="PANTHER" id="PTHR32071:SF113">
    <property type="entry name" value="ALGINATE BIOSYNTHESIS TRANSCRIPTIONAL REGULATORY PROTEIN ALGB"/>
    <property type="match status" value="1"/>
</dbReference>
<dbReference type="InterPro" id="IPR009057">
    <property type="entry name" value="Homeodomain-like_sf"/>
</dbReference>
<keyword evidence="2" id="KW-0067">ATP-binding</keyword>
<evidence type="ECO:0000313" key="10">
    <source>
        <dbReference type="Proteomes" id="UP000293296"/>
    </source>
</evidence>
<evidence type="ECO:0000256" key="4">
    <source>
        <dbReference type="ARBA" id="ARBA00023163"/>
    </source>
</evidence>
<dbReference type="Gene3D" id="3.40.50.300">
    <property type="entry name" value="P-loop containing nucleotide triphosphate hydrolases"/>
    <property type="match status" value="1"/>
</dbReference>
<dbReference type="SMART" id="SM00382">
    <property type="entry name" value="AAA"/>
    <property type="match status" value="1"/>
</dbReference>
<sequence>MSARILVIDDDEAFREMLCEALAAKDFDPVGVGTAEEGVARAKAETFDLVLTDVMLPGMDGIEGLSKLKEAAPDSEVIVMSGYSAREKALDAVRLGAYDFFAKPFSLAEMEVVIRRALERRTLLLELRQLKSAVAAGRGPTIVGQSPSMRAVVDMVRRVAPLDSTVLVTGESGCGKEVVADAIQALSKRADAPFVKVNCAAIPENLLESELFGHEKGAFTGAVGLKKGKFELADHGTIMLDEIGDMPLFLQPKLLRAVEQKQIERVGGGKPIDIDIRIIAATNQELQSLVEQKLFRADLYYRLSVAAIPLPPLRERKEDLPLLVGHFLERIGPRVGINLRGVSREGMQLLFDYDWPGNVRQLANLLERAAIMSSGEVLTALEIGRALDGASRRPAPEASPEGPCPMAGNLRDTLQDMERNMILTALRKAGGVQKDAARTLGVSPKNLWNKLQNTASTRPNTPVDDDTATGKGGEREECLRRPGA</sequence>
<reference evidence="9 10" key="1">
    <citation type="submission" date="2018-02" db="EMBL/GenBank/DDBJ databases">
        <title>Genome sequence of Desulfovibrio carbinolicus DSM 3852.</title>
        <authorList>
            <person name="Wilbanks E."/>
            <person name="Skennerton C.T."/>
            <person name="Orphan V.J."/>
        </authorList>
    </citation>
    <scope>NUCLEOTIDE SEQUENCE [LARGE SCALE GENOMIC DNA]</scope>
    <source>
        <strain evidence="9 10">DSM 3852</strain>
    </source>
</reference>
<dbReference type="InterPro" id="IPR025944">
    <property type="entry name" value="Sigma_54_int_dom_CS"/>
</dbReference>
<dbReference type="RefSeq" id="WP_129350102.1">
    <property type="nucleotide sequence ID" value="NZ_CP026538.1"/>
</dbReference>
<evidence type="ECO:0000256" key="1">
    <source>
        <dbReference type="ARBA" id="ARBA00022741"/>
    </source>
</evidence>
<gene>
    <name evidence="9" type="ORF">C3Y92_04970</name>
</gene>